<evidence type="ECO:0000256" key="1">
    <source>
        <dbReference type="ARBA" id="ARBA00008775"/>
    </source>
</evidence>
<comment type="similarity">
    <text evidence="1">Belongs to the CAPAB/TerDEXZ family.</text>
</comment>
<dbReference type="InterPro" id="IPR051324">
    <property type="entry name" value="Stress/Tellurium_Resist"/>
</dbReference>
<evidence type="ECO:0000313" key="5">
    <source>
        <dbReference type="Proteomes" id="UP001595696"/>
    </source>
</evidence>
<feature type="region of interest" description="Disordered" evidence="2">
    <location>
        <begin position="159"/>
        <end position="305"/>
    </location>
</feature>
<keyword evidence="5" id="KW-1185">Reference proteome</keyword>
<dbReference type="Pfam" id="PF02342">
    <property type="entry name" value="TerD"/>
    <property type="match status" value="1"/>
</dbReference>
<protein>
    <submittedName>
        <fullName evidence="4">TerD family protein</fullName>
    </submittedName>
</protein>
<organism evidence="4 5">
    <name type="scientific">Nocardia jiangsuensis</name>
    <dbReference type="NCBI Taxonomy" id="1691563"/>
    <lineage>
        <taxon>Bacteria</taxon>
        <taxon>Bacillati</taxon>
        <taxon>Actinomycetota</taxon>
        <taxon>Actinomycetes</taxon>
        <taxon>Mycobacteriales</taxon>
        <taxon>Nocardiaceae</taxon>
        <taxon>Nocardia</taxon>
    </lineage>
</organism>
<feature type="compositionally biased region" description="Gly residues" evidence="2">
    <location>
        <begin position="168"/>
        <end position="179"/>
    </location>
</feature>
<dbReference type="CDD" id="cd06974">
    <property type="entry name" value="TerD_like"/>
    <property type="match status" value="2"/>
</dbReference>
<dbReference type="RefSeq" id="WP_378610472.1">
    <property type="nucleotide sequence ID" value="NZ_JBHSAX010000002.1"/>
</dbReference>
<dbReference type="Proteomes" id="UP001595696">
    <property type="component" value="Unassembled WGS sequence"/>
</dbReference>
<reference evidence="5" key="1">
    <citation type="journal article" date="2019" name="Int. J. Syst. Evol. Microbiol.">
        <title>The Global Catalogue of Microorganisms (GCM) 10K type strain sequencing project: providing services to taxonomists for standard genome sequencing and annotation.</title>
        <authorList>
            <consortium name="The Broad Institute Genomics Platform"/>
            <consortium name="The Broad Institute Genome Sequencing Center for Infectious Disease"/>
            <person name="Wu L."/>
            <person name="Ma J."/>
        </authorList>
    </citation>
    <scope>NUCLEOTIDE SEQUENCE [LARGE SCALE GENOMIC DNA]</scope>
    <source>
        <strain evidence="5">CGMCC 4.7330</strain>
    </source>
</reference>
<dbReference type="EMBL" id="JBHSAX010000002">
    <property type="protein sequence ID" value="MFC3960424.1"/>
    <property type="molecule type" value="Genomic_DNA"/>
</dbReference>
<proteinExistence type="inferred from homology"/>
<sequence length="509" mass="52654">MKKGANVAVPTSVLRIEVSAAPDVAALLLSGGRVRSDADFVFFNQPAHPSGAVHYEREHMLVADLSRIEDAVDAVAIAVAGDGPLGAFAARVLDSTTGAEVAAFECRGEGENALVVGELYRRGGGWKFRAVGQGYTSGLEGLVVAHGVSVDEDAAEGEAGAAAAAPGAGAGNGAAGAPGGVDADRSEHSAGGAPGVRNSAGPGQWATPGRQYPVVEPVAPPPFPARNSSTPPNPNQGGSAPHPTLVNPRDGRPHPTAVNPRSDGPHPTPANPRAGTPQPTRANPNSRAGSPHPTTPNRRPYSTPPVAITEELPTLSLTSVGATSGLLRINLGWSIPAIRGIAGRGAPDRPLDLDLCCLWELNDGSKGIVHALGEFGTLAGPPFLKLDTDDRTGRPDGENLLIDLDHTRDFRRILIFASVYEGADDFRGVTATATLHPVHGAPIELSVAGCTDNSRKVALAMLENVAGDLVLRREGRFIPPPTHPPYFLNKAVDEAYGWGLAWVSAPAKE</sequence>
<dbReference type="PANTHER" id="PTHR32097">
    <property type="entry name" value="CAMP-BINDING PROTEIN 1-RELATED"/>
    <property type="match status" value="1"/>
</dbReference>
<evidence type="ECO:0000256" key="2">
    <source>
        <dbReference type="SAM" id="MobiDB-lite"/>
    </source>
</evidence>
<dbReference type="PANTHER" id="PTHR32097:SF4">
    <property type="entry name" value="GENERAL STRESS PROTEIN 16U"/>
    <property type="match status" value="1"/>
</dbReference>
<feature type="domain" description="TerD" evidence="3">
    <location>
        <begin position="22"/>
        <end position="143"/>
    </location>
</feature>
<gene>
    <name evidence="4" type="ORF">ACFO0B_00300</name>
</gene>
<dbReference type="Gene3D" id="2.60.60.30">
    <property type="entry name" value="sav2460 like domains"/>
    <property type="match status" value="1"/>
</dbReference>
<accession>A0ABV8DL47</accession>
<dbReference type="InterPro" id="IPR003325">
    <property type="entry name" value="TerD"/>
</dbReference>
<feature type="compositionally biased region" description="Polar residues" evidence="2">
    <location>
        <begin position="226"/>
        <end position="238"/>
    </location>
</feature>
<feature type="compositionally biased region" description="Polar residues" evidence="2">
    <location>
        <begin position="277"/>
        <end position="288"/>
    </location>
</feature>
<comment type="caution">
    <text evidence="4">The sequence shown here is derived from an EMBL/GenBank/DDBJ whole genome shotgun (WGS) entry which is preliminary data.</text>
</comment>
<name>A0ABV8DL47_9NOCA</name>
<evidence type="ECO:0000259" key="3">
    <source>
        <dbReference type="Pfam" id="PF02342"/>
    </source>
</evidence>
<evidence type="ECO:0000313" key="4">
    <source>
        <dbReference type="EMBL" id="MFC3960424.1"/>
    </source>
</evidence>